<dbReference type="PROSITE" id="PS51257">
    <property type="entry name" value="PROKAR_LIPOPROTEIN"/>
    <property type="match status" value="1"/>
</dbReference>
<organism evidence="2 3">
    <name type="scientific">Gimesia maris</name>
    <dbReference type="NCBI Taxonomy" id="122"/>
    <lineage>
        <taxon>Bacteria</taxon>
        <taxon>Pseudomonadati</taxon>
        <taxon>Planctomycetota</taxon>
        <taxon>Planctomycetia</taxon>
        <taxon>Planctomycetales</taxon>
        <taxon>Planctomycetaceae</taxon>
        <taxon>Gimesia</taxon>
    </lineage>
</organism>
<dbReference type="GeneID" id="98645640"/>
<name>A0ABX5YHS6_9PLAN</name>
<dbReference type="Proteomes" id="UP000322887">
    <property type="component" value="Chromosome"/>
</dbReference>
<evidence type="ECO:0000256" key="1">
    <source>
        <dbReference type="SAM" id="SignalP"/>
    </source>
</evidence>
<reference evidence="2 3" key="1">
    <citation type="submission" date="2019-08" db="EMBL/GenBank/DDBJ databases">
        <title>Deep-cultivation of Planctomycetes and their phenomic and genomic characterization uncovers novel biology.</title>
        <authorList>
            <person name="Wiegand S."/>
            <person name="Jogler M."/>
            <person name="Boedeker C."/>
            <person name="Pinto D."/>
            <person name="Vollmers J."/>
            <person name="Rivas-Marin E."/>
            <person name="Kohn T."/>
            <person name="Peeters S.H."/>
            <person name="Heuer A."/>
            <person name="Rast P."/>
            <person name="Oberbeckmann S."/>
            <person name="Bunk B."/>
            <person name="Jeske O."/>
            <person name="Meyerdierks A."/>
            <person name="Storesund J.E."/>
            <person name="Kallscheuer N."/>
            <person name="Luecker S."/>
            <person name="Lage O.M."/>
            <person name="Pohl T."/>
            <person name="Merkel B.J."/>
            <person name="Hornburger P."/>
            <person name="Mueller R.-W."/>
            <person name="Bruemmer F."/>
            <person name="Labrenz M."/>
            <person name="Spormann A.M."/>
            <person name="Op den Camp H."/>
            <person name="Overmann J."/>
            <person name="Amann R."/>
            <person name="Jetten M.S.M."/>
            <person name="Mascher T."/>
            <person name="Medema M.H."/>
            <person name="Devos D.P."/>
            <person name="Kaster A.-K."/>
            <person name="Ovreas L."/>
            <person name="Rohde M."/>
            <person name="Galperin M.Y."/>
            <person name="Jogler C."/>
        </authorList>
    </citation>
    <scope>NUCLEOTIDE SEQUENCE [LARGE SCALE GENOMIC DNA]</scope>
    <source>
        <strain evidence="2 3">DSM 8797</strain>
    </source>
</reference>
<keyword evidence="3" id="KW-1185">Reference proteome</keyword>
<evidence type="ECO:0000313" key="2">
    <source>
        <dbReference type="EMBL" id="QEG15148.1"/>
    </source>
</evidence>
<feature type="chain" id="PRO_5045737004" evidence="1">
    <location>
        <begin position="20"/>
        <end position="98"/>
    </location>
</feature>
<evidence type="ECO:0000313" key="3">
    <source>
        <dbReference type="Proteomes" id="UP000322887"/>
    </source>
</evidence>
<dbReference type="EMBL" id="CP042910">
    <property type="protein sequence ID" value="QEG15148.1"/>
    <property type="molecule type" value="Genomic_DNA"/>
</dbReference>
<proteinExistence type="predicted"/>
<sequence length="98" mass="10930">MKRLFACFAVLTIATASIACSLAAEPKAKPESPPQVYKVFPRLEIDKLDCVQFYCSVSKAIWIEYNRSGDAMVKCDALQVLTVNYLRTSPTSHHFSVV</sequence>
<feature type="signal peptide" evidence="1">
    <location>
        <begin position="1"/>
        <end position="19"/>
    </location>
</feature>
<keyword evidence="1" id="KW-0732">Signal</keyword>
<dbReference type="RefSeq" id="WP_002646463.1">
    <property type="nucleotide sequence ID" value="NZ_CP042910.1"/>
</dbReference>
<accession>A0ABX5YHS6</accession>
<gene>
    <name evidence="2" type="ORF">GmarT_09860</name>
</gene>
<protein>
    <submittedName>
        <fullName evidence="2">Uncharacterized protein</fullName>
    </submittedName>
</protein>